<dbReference type="SMART" id="SM00475">
    <property type="entry name" value="53EXOc"/>
    <property type="match status" value="1"/>
</dbReference>
<dbReference type="InterPro" id="IPR036279">
    <property type="entry name" value="5-3_exonuclease_C_sf"/>
</dbReference>
<evidence type="ECO:0000259" key="3">
    <source>
        <dbReference type="SMART" id="SM00475"/>
    </source>
</evidence>
<accession>A0A6J5RWZ2</accession>
<dbReference type="GO" id="GO:0017108">
    <property type="term" value="F:5'-flap endonuclease activity"/>
    <property type="evidence" value="ECO:0007669"/>
    <property type="project" value="InterPro"/>
</dbReference>
<dbReference type="PANTHER" id="PTHR42646:SF2">
    <property type="entry name" value="5'-3' EXONUCLEASE FAMILY PROTEIN"/>
    <property type="match status" value="1"/>
</dbReference>
<dbReference type="GO" id="GO:0008409">
    <property type="term" value="F:5'-3' exonuclease activity"/>
    <property type="evidence" value="ECO:0007669"/>
    <property type="project" value="InterPro"/>
</dbReference>
<dbReference type="GO" id="GO:0003677">
    <property type="term" value="F:DNA binding"/>
    <property type="evidence" value="ECO:0007669"/>
    <property type="project" value="InterPro"/>
</dbReference>
<protein>
    <submittedName>
        <fullName evidence="6">Exo 5'-3' exonuclease (Including N-terminal domain of PolI)</fullName>
    </submittedName>
</protein>
<evidence type="ECO:0000313" key="6">
    <source>
        <dbReference type="EMBL" id="CAB4198656.1"/>
    </source>
</evidence>
<dbReference type="SUPFAM" id="SSF88723">
    <property type="entry name" value="PIN domain-like"/>
    <property type="match status" value="1"/>
</dbReference>
<proteinExistence type="predicted"/>
<dbReference type="SUPFAM" id="SSF47807">
    <property type="entry name" value="5' to 3' exonuclease, C-terminal subdomain"/>
    <property type="match status" value="2"/>
</dbReference>
<gene>
    <name evidence="6" type="ORF">UFOVP1307_198</name>
    <name evidence="4" type="ORF">UFOVP651_148</name>
    <name evidence="5" type="ORF">UFOVP902_4</name>
</gene>
<dbReference type="InterPro" id="IPR038969">
    <property type="entry name" value="FEN"/>
</dbReference>
<keyword evidence="1" id="KW-0540">Nuclease</keyword>
<dbReference type="EMBL" id="LR796859">
    <property type="protein sequence ID" value="CAB4170359.1"/>
    <property type="molecule type" value="Genomic_DNA"/>
</dbReference>
<sequence length="354" mass="41021">MNKYQELFKQLQKEKESNPSNVDDHIMVFDGLNTFIRSFGATPSTNEDGEHVGGITGFLYSVGKAVRDFKPSRCVIVFDGRGGSARRKKIYKDYKGNRANKTRLRRHDHQQFPTIEDEQEAMRWQFSRLISYLDNLPVTFLSIDGIEADDTIAYIAQMYNDISKKVTIVSTDRDFYQLISPTLQVWSPIKKKMYDEATLIEEFGVHPNNYVVYRTFTGDNSDNIPGVDGFGPKTILKTFPELANEAEFTLEDLQTKCADKIALNETRNYQKVLDNYDTIDKNYRLMNIKLLNIPASNSTTIRGIMQQPIPPLNKIEFQRMFMEDRMWSTMKNLPEWLNNTWLSLNAFAQQTHKK</sequence>
<evidence type="ECO:0000313" key="5">
    <source>
        <dbReference type="EMBL" id="CAB4170359.1"/>
    </source>
</evidence>
<dbReference type="EMBL" id="LR797270">
    <property type="protein sequence ID" value="CAB4198656.1"/>
    <property type="molecule type" value="Genomic_DNA"/>
</dbReference>
<evidence type="ECO:0000256" key="1">
    <source>
        <dbReference type="ARBA" id="ARBA00022722"/>
    </source>
</evidence>
<dbReference type="Gene3D" id="1.10.150.20">
    <property type="entry name" value="5' to 3' exonuclease, C-terminal subdomain"/>
    <property type="match status" value="1"/>
</dbReference>
<dbReference type="InterPro" id="IPR020046">
    <property type="entry name" value="5-3_exonucl_a-hlix_arch_N"/>
</dbReference>
<dbReference type="InterPro" id="IPR002421">
    <property type="entry name" value="5-3_exonuclease"/>
</dbReference>
<keyword evidence="6" id="KW-0269">Exonuclease</keyword>
<keyword evidence="2" id="KW-0378">Hydrolase</keyword>
<dbReference type="Pfam" id="PF02739">
    <property type="entry name" value="5_3_exonuc_N"/>
    <property type="match status" value="1"/>
</dbReference>
<name>A0A6J5RWZ2_9CAUD</name>
<dbReference type="EMBL" id="LR796625">
    <property type="protein sequence ID" value="CAB4155253.1"/>
    <property type="molecule type" value="Genomic_DNA"/>
</dbReference>
<evidence type="ECO:0000313" key="4">
    <source>
        <dbReference type="EMBL" id="CAB4155253.1"/>
    </source>
</evidence>
<dbReference type="CDD" id="cd09859">
    <property type="entry name" value="PIN_53EXO"/>
    <property type="match status" value="1"/>
</dbReference>
<feature type="domain" description="5'-3' exonuclease" evidence="3">
    <location>
        <begin position="24"/>
        <end position="304"/>
    </location>
</feature>
<dbReference type="Gene3D" id="3.40.50.1010">
    <property type="entry name" value="5'-nuclease"/>
    <property type="match status" value="1"/>
</dbReference>
<dbReference type="PANTHER" id="PTHR42646">
    <property type="entry name" value="FLAP ENDONUCLEASE XNI"/>
    <property type="match status" value="1"/>
</dbReference>
<dbReference type="InterPro" id="IPR029060">
    <property type="entry name" value="PIN-like_dom_sf"/>
</dbReference>
<reference evidence="6" key="1">
    <citation type="submission" date="2020-05" db="EMBL/GenBank/DDBJ databases">
        <authorList>
            <person name="Chiriac C."/>
            <person name="Salcher M."/>
            <person name="Ghai R."/>
            <person name="Kavagutti S V."/>
        </authorList>
    </citation>
    <scope>NUCLEOTIDE SEQUENCE</scope>
</reference>
<dbReference type="GO" id="GO:0033567">
    <property type="term" value="P:DNA replication, Okazaki fragment processing"/>
    <property type="evidence" value="ECO:0007669"/>
    <property type="project" value="InterPro"/>
</dbReference>
<evidence type="ECO:0000256" key="2">
    <source>
        <dbReference type="ARBA" id="ARBA00022801"/>
    </source>
</evidence>
<organism evidence="6">
    <name type="scientific">uncultured Caudovirales phage</name>
    <dbReference type="NCBI Taxonomy" id="2100421"/>
    <lineage>
        <taxon>Viruses</taxon>
        <taxon>Duplodnaviria</taxon>
        <taxon>Heunggongvirae</taxon>
        <taxon>Uroviricota</taxon>
        <taxon>Caudoviricetes</taxon>
        <taxon>Peduoviridae</taxon>
        <taxon>Maltschvirus</taxon>
        <taxon>Maltschvirus maltsch</taxon>
    </lineage>
</organism>